<keyword evidence="14" id="KW-1185">Reference proteome</keyword>
<feature type="transmembrane region" description="Helical" evidence="10">
    <location>
        <begin position="119"/>
        <end position="140"/>
    </location>
</feature>
<dbReference type="CDD" id="cd00156">
    <property type="entry name" value="REC"/>
    <property type="match status" value="1"/>
</dbReference>
<evidence type="ECO:0000256" key="5">
    <source>
        <dbReference type="ARBA" id="ARBA00022741"/>
    </source>
</evidence>
<dbReference type="InterPro" id="IPR011006">
    <property type="entry name" value="CheY-like_superfamily"/>
</dbReference>
<sequence>MKSLFRLEDLEFSQAQLRLVVVFVVSLYALIMYPLGLLDAELLKAVLVSGTVFTLLSLLMLAHLWFLPQPMVWRRVAAMLLDNLGACAVMILGQETLLPTFCVLLSMTVGNGVRFGRPYLILATTFGLASIALIAAFMPFLQEHPAVLVMMVLSMLVLPTFSYFLLGRLQEAMAAAKRADQDKSRFLAQASHDLRQPIHAIGLFTTCLRGTPLNAEQHQLIDSVDRSLLSVEQLFRSLLDIYTLDQQQVLPRNQPLDLHRLLADLKKQNSEAARWAGVDIRIRGAATLTYSDPALLSTLLQNLISNAIKYAPGSPLLIACRRRGSTLTLQLHDRGPGIAPEHLPHLFEEFYRVRQERDRDVEGIGLGLSIVKRIATLLDLRISVASRVGHGTSITLEGLPEVMPHGATAALPAAEPVAHLEGIHVLLIEDDRSVLEAMAKLLRSWGCKVTAIDSPPTEALPCDVVVTDFDLGREATGVECLAQLEKWHGRSLPALILTGHAPEKIRSALPDPSIPLLSKPVRSTELQRVIAELAER</sequence>
<evidence type="ECO:0000256" key="8">
    <source>
        <dbReference type="ARBA" id="ARBA00023012"/>
    </source>
</evidence>
<keyword evidence="8" id="KW-0902">Two-component regulatory system</keyword>
<keyword evidence="3 9" id="KW-0597">Phosphoprotein</keyword>
<dbReference type="CDD" id="cd00082">
    <property type="entry name" value="HisKA"/>
    <property type="match status" value="1"/>
</dbReference>
<dbReference type="SMART" id="SM00388">
    <property type="entry name" value="HisKA"/>
    <property type="match status" value="1"/>
</dbReference>
<evidence type="ECO:0000256" key="2">
    <source>
        <dbReference type="ARBA" id="ARBA00012438"/>
    </source>
</evidence>
<dbReference type="GO" id="GO:0007234">
    <property type="term" value="P:osmosensory signaling via phosphorelay pathway"/>
    <property type="evidence" value="ECO:0007669"/>
    <property type="project" value="TreeGrafter"/>
</dbReference>
<dbReference type="InterPro" id="IPR004358">
    <property type="entry name" value="Sig_transdc_His_kin-like_C"/>
</dbReference>
<keyword evidence="4" id="KW-0808">Transferase</keyword>
<dbReference type="InterPro" id="IPR036097">
    <property type="entry name" value="HisK_dim/P_sf"/>
</dbReference>
<dbReference type="PRINTS" id="PR00344">
    <property type="entry name" value="BCTRLSENSOR"/>
</dbReference>
<evidence type="ECO:0000256" key="10">
    <source>
        <dbReference type="SAM" id="Phobius"/>
    </source>
</evidence>
<feature type="transmembrane region" description="Helical" evidence="10">
    <location>
        <begin position="146"/>
        <end position="166"/>
    </location>
</feature>
<dbReference type="GO" id="GO:0005524">
    <property type="term" value="F:ATP binding"/>
    <property type="evidence" value="ECO:0007669"/>
    <property type="project" value="UniProtKB-KW"/>
</dbReference>
<evidence type="ECO:0000256" key="3">
    <source>
        <dbReference type="ARBA" id="ARBA00022553"/>
    </source>
</evidence>
<proteinExistence type="predicted"/>
<name>A0A1M7G793_9GAMM</name>
<dbReference type="RefSeq" id="WP_073265802.1">
    <property type="nucleotide sequence ID" value="NZ_FRBQ01000003.1"/>
</dbReference>
<dbReference type="SMART" id="SM00448">
    <property type="entry name" value="REC"/>
    <property type="match status" value="1"/>
</dbReference>
<dbReference type="PROSITE" id="PS50109">
    <property type="entry name" value="HIS_KIN"/>
    <property type="match status" value="1"/>
</dbReference>
<dbReference type="GO" id="GO:0030295">
    <property type="term" value="F:protein kinase activator activity"/>
    <property type="evidence" value="ECO:0007669"/>
    <property type="project" value="TreeGrafter"/>
</dbReference>
<dbReference type="SMART" id="SM00387">
    <property type="entry name" value="HATPase_c"/>
    <property type="match status" value="1"/>
</dbReference>
<dbReference type="SUPFAM" id="SSF55874">
    <property type="entry name" value="ATPase domain of HSP90 chaperone/DNA topoisomerase II/histidine kinase"/>
    <property type="match status" value="1"/>
</dbReference>
<dbReference type="Gene3D" id="3.40.50.2300">
    <property type="match status" value="1"/>
</dbReference>
<evidence type="ECO:0000256" key="6">
    <source>
        <dbReference type="ARBA" id="ARBA00022777"/>
    </source>
</evidence>
<keyword evidence="5" id="KW-0547">Nucleotide-binding</keyword>
<evidence type="ECO:0000256" key="7">
    <source>
        <dbReference type="ARBA" id="ARBA00022840"/>
    </source>
</evidence>
<keyword evidence="10" id="KW-1133">Transmembrane helix</keyword>
<keyword evidence="10" id="KW-0812">Transmembrane</keyword>
<dbReference type="AlphaFoldDB" id="A0A1M7G793"/>
<feature type="transmembrane region" description="Helical" evidence="10">
    <location>
        <begin position="20"/>
        <end position="38"/>
    </location>
</feature>
<comment type="catalytic activity">
    <reaction evidence="1">
        <text>ATP + protein L-histidine = ADP + protein N-phospho-L-histidine.</text>
        <dbReference type="EC" id="2.7.13.3"/>
    </reaction>
</comment>
<dbReference type="PANTHER" id="PTHR42878">
    <property type="entry name" value="TWO-COMPONENT HISTIDINE KINASE"/>
    <property type="match status" value="1"/>
</dbReference>
<dbReference type="InterPro" id="IPR003594">
    <property type="entry name" value="HATPase_dom"/>
</dbReference>
<evidence type="ECO:0000259" key="11">
    <source>
        <dbReference type="PROSITE" id="PS50109"/>
    </source>
</evidence>
<feature type="transmembrane region" description="Helical" evidence="10">
    <location>
        <begin position="86"/>
        <end position="107"/>
    </location>
</feature>
<dbReference type="InterPro" id="IPR003661">
    <property type="entry name" value="HisK_dim/P_dom"/>
</dbReference>
<dbReference type="EMBL" id="FRBQ01000003">
    <property type="protein sequence ID" value="SHM11729.1"/>
    <property type="molecule type" value="Genomic_DNA"/>
</dbReference>
<keyword evidence="10" id="KW-0472">Membrane</keyword>
<dbReference type="InterPro" id="IPR005467">
    <property type="entry name" value="His_kinase_dom"/>
</dbReference>
<dbReference type="Pfam" id="PF00512">
    <property type="entry name" value="HisKA"/>
    <property type="match status" value="1"/>
</dbReference>
<dbReference type="SUPFAM" id="SSF52172">
    <property type="entry name" value="CheY-like"/>
    <property type="match status" value="1"/>
</dbReference>
<dbReference type="Gene3D" id="3.30.565.10">
    <property type="entry name" value="Histidine kinase-like ATPase, C-terminal domain"/>
    <property type="match status" value="1"/>
</dbReference>
<evidence type="ECO:0000256" key="4">
    <source>
        <dbReference type="ARBA" id="ARBA00022679"/>
    </source>
</evidence>
<gene>
    <name evidence="13" type="ORF">SAMN05216288_3081</name>
</gene>
<dbReference type="PANTHER" id="PTHR42878:SF7">
    <property type="entry name" value="SENSOR HISTIDINE KINASE GLRK"/>
    <property type="match status" value="1"/>
</dbReference>
<evidence type="ECO:0000256" key="9">
    <source>
        <dbReference type="PROSITE-ProRule" id="PRU00169"/>
    </source>
</evidence>
<feature type="domain" description="Response regulatory" evidence="12">
    <location>
        <begin position="424"/>
        <end position="534"/>
    </location>
</feature>
<dbReference type="Proteomes" id="UP000184305">
    <property type="component" value="Unassembled WGS sequence"/>
</dbReference>
<reference evidence="14" key="1">
    <citation type="submission" date="2016-11" db="EMBL/GenBank/DDBJ databases">
        <authorList>
            <person name="Varghese N."/>
            <person name="Submissions S."/>
        </authorList>
    </citation>
    <scope>NUCLEOTIDE SEQUENCE [LARGE SCALE GENOMIC DNA]</scope>
    <source>
        <strain evidence="14">CECT 8089</strain>
    </source>
</reference>
<dbReference type="Gene3D" id="1.10.287.130">
    <property type="match status" value="1"/>
</dbReference>
<dbReference type="PROSITE" id="PS50110">
    <property type="entry name" value="RESPONSE_REGULATORY"/>
    <property type="match status" value="1"/>
</dbReference>
<accession>A0A1M7G793</accession>
<dbReference type="Pfam" id="PF02518">
    <property type="entry name" value="HATPase_c"/>
    <property type="match status" value="1"/>
</dbReference>
<evidence type="ECO:0000259" key="12">
    <source>
        <dbReference type="PROSITE" id="PS50110"/>
    </source>
</evidence>
<dbReference type="InterPro" id="IPR050351">
    <property type="entry name" value="BphY/WalK/GraS-like"/>
</dbReference>
<evidence type="ECO:0000256" key="1">
    <source>
        <dbReference type="ARBA" id="ARBA00000085"/>
    </source>
</evidence>
<organism evidence="13 14">
    <name type="scientific">Phytopseudomonas punonensis</name>
    <dbReference type="NCBI Taxonomy" id="1220495"/>
    <lineage>
        <taxon>Bacteria</taxon>
        <taxon>Pseudomonadati</taxon>
        <taxon>Pseudomonadota</taxon>
        <taxon>Gammaproteobacteria</taxon>
        <taxon>Pseudomonadales</taxon>
        <taxon>Pseudomonadaceae</taxon>
        <taxon>Phytopseudomonas</taxon>
    </lineage>
</organism>
<feature type="transmembrane region" description="Helical" evidence="10">
    <location>
        <begin position="45"/>
        <end position="66"/>
    </location>
</feature>
<dbReference type="SUPFAM" id="SSF47384">
    <property type="entry name" value="Homodimeric domain of signal transducing histidine kinase"/>
    <property type="match status" value="1"/>
</dbReference>
<dbReference type="InterPro" id="IPR036890">
    <property type="entry name" value="HATPase_C_sf"/>
</dbReference>
<dbReference type="Pfam" id="PF00072">
    <property type="entry name" value="Response_reg"/>
    <property type="match status" value="1"/>
</dbReference>
<keyword evidence="7" id="KW-0067">ATP-binding</keyword>
<dbReference type="CDD" id="cd00075">
    <property type="entry name" value="HATPase"/>
    <property type="match status" value="1"/>
</dbReference>
<feature type="domain" description="Histidine kinase" evidence="11">
    <location>
        <begin position="189"/>
        <end position="397"/>
    </location>
</feature>
<feature type="modified residue" description="4-aspartylphosphate" evidence="9">
    <location>
        <position position="468"/>
    </location>
</feature>
<evidence type="ECO:0000313" key="14">
    <source>
        <dbReference type="Proteomes" id="UP000184305"/>
    </source>
</evidence>
<dbReference type="GO" id="GO:0000156">
    <property type="term" value="F:phosphorelay response regulator activity"/>
    <property type="evidence" value="ECO:0007669"/>
    <property type="project" value="TreeGrafter"/>
</dbReference>
<evidence type="ECO:0000313" key="13">
    <source>
        <dbReference type="EMBL" id="SHM11729.1"/>
    </source>
</evidence>
<dbReference type="OrthoDB" id="9764438at2"/>
<dbReference type="GO" id="GO:0000155">
    <property type="term" value="F:phosphorelay sensor kinase activity"/>
    <property type="evidence" value="ECO:0007669"/>
    <property type="project" value="InterPro"/>
</dbReference>
<dbReference type="EC" id="2.7.13.3" evidence="2"/>
<dbReference type="STRING" id="1220495.SAMN05216288_3081"/>
<keyword evidence="6" id="KW-0418">Kinase</keyword>
<dbReference type="InterPro" id="IPR001789">
    <property type="entry name" value="Sig_transdc_resp-reg_receiver"/>
</dbReference>
<protein>
    <recommendedName>
        <fullName evidence="2">histidine kinase</fullName>
        <ecNumber evidence="2">2.7.13.3</ecNumber>
    </recommendedName>
</protein>